<dbReference type="PANTHER" id="PTHR30055">
    <property type="entry name" value="HTH-TYPE TRANSCRIPTIONAL REGULATOR RUTR"/>
    <property type="match status" value="1"/>
</dbReference>
<reference evidence="7" key="1">
    <citation type="journal article" date="2019" name="Int. J. Syst. Evol. Microbiol.">
        <title>The Global Catalogue of Microorganisms (GCM) 10K type strain sequencing project: providing services to taxonomists for standard genome sequencing and annotation.</title>
        <authorList>
            <consortium name="The Broad Institute Genomics Platform"/>
            <consortium name="The Broad Institute Genome Sequencing Center for Infectious Disease"/>
            <person name="Wu L."/>
            <person name="Ma J."/>
        </authorList>
    </citation>
    <scope>NUCLEOTIDE SEQUENCE [LARGE SCALE GENOMIC DNA]</scope>
    <source>
        <strain evidence="7">TBRC 4489</strain>
    </source>
</reference>
<evidence type="ECO:0000313" key="6">
    <source>
        <dbReference type="EMBL" id="MFC4061764.1"/>
    </source>
</evidence>
<feature type="domain" description="HTH tetR-type" evidence="5">
    <location>
        <begin position="18"/>
        <end position="78"/>
    </location>
</feature>
<keyword evidence="2 4" id="KW-0238">DNA-binding</keyword>
<dbReference type="EMBL" id="JBHSBM010000036">
    <property type="protein sequence ID" value="MFC4061764.1"/>
    <property type="molecule type" value="Genomic_DNA"/>
</dbReference>
<keyword evidence="7" id="KW-1185">Reference proteome</keyword>
<evidence type="ECO:0000256" key="4">
    <source>
        <dbReference type="PROSITE-ProRule" id="PRU00335"/>
    </source>
</evidence>
<keyword evidence="1" id="KW-0805">Transcription regulation</keyword>
<gene>
    <name evidence="6" type="ORF">ACFOWE_25970</name>
</gene>
<protein>
    <submittedName>
        <fullName evidence="6">TetR/AcrR family transcriptional regulator</fullName>
    </submittedName>
</protein>
<dbReference type="PROSITE" id="PS50977">
    <property type="entry name" value="HTH_TETR_2"/>
    <property type="match status" value="1"/>
</dbReference>
<dbReference type="PANTHER" id="PTHR30055:SF234">
    <property type="entry name" value="HTH-TYPE TRANSCRIPTIONAL REGULATOR BETI"/>
    <property type="match status" value="1"/>
</dbReference>
<dbReference type="InterPro" id="IPR001647">
    <property type="entry name" value="HTH_TetR"/>
</dbReference>
<proteinExistence type="predicted"/>
<dbReference type="RefSeq" id="WP_377292420.1">
    <property type="nucleotide sequence ID" value="NZ_JBHSBM010000036.1"/>
</dbReference>
<feature type="DNA-binding region" description="H-T-H motif" evidence="4">
    <location>
        <begin position="41"/>
        <end position="60"/>
    </location>
</feature>
<comment type="caution">
    <text evidence="6">The sequence shown here is derived from an EMBL/GenBank/DDBJ whole genome shotgun (WGS) entry which is preliminary data.</text>
</comment>
<evidence type="ECO:0000256" key="2">
    <source>
        <dbReference type="ARBA" id="ARBA00023125"/>
    </source>
</evidence>
<dbReference type="InterPro" id="IPR050109">
    <property type="entry name" value="HTH-type_TetR-like_transc_reg"/>
</dbReference>
<keyword evidence="3" id="KW-0804">Transcription</keyword>
<evidence type="ECO:0000313" key="7">
    <source>
        <dbReference type="Proteomes" id="UP001595850"/>
    </source>
</evidence>
<evidence type="ECO:0000256" key="3">
    <source>
        <dbReference type="ARBA" id="ARBA00023163"/>
    </source>
</evidence>
<dbReference type="Pfam" id="PF00440">
    <property type="entry name" value="TetR_N"/>
    <property type="match status" value="1"/>
</dbReference>
<evidence type="ECO:0000256" key="1">
    <source>
        <dbReference type="ARBA" id="ARBA00023015"/>
    </source>
</evidence>
<name>A0ABV8IFQ4_9ACTN</name>
<dbReference type="SUPFAM" id="SSF46689">
    <property type="entry name" value="Homeodomain-like"/>
    <property type="match status" value="1"/>
</dbReference>
<organism evidence="6 7">
    <name type="scientific">Planomonospora corallina</name>
    <dbReference type="NCBI Taxonomy" id="1806052"/>
    <lineage>
        <taxon>Bacteria</taxon>
        <taxon>Bacillati</taxon>
        <taxon>Actinomycetota</taxon>
        <taxon>Actinomycetes</taxon>
        <taxon>Streptosporangiales</taxon>
        <taxon>Streptosporangiaceae</taxon>
        <taxon>Planomonospora</taxon>
    </lineage>
</organism>
<evidence type="ECO:0000259" key="5">
    <source>
        <dbReference type="PROSITE" id="PS50977"/>
    </source>
</evidence>
<accession>A0ABV8IFQ4</accession>
<dbReference type="Gene3D" id="1.10.357.10">
    <property type="entry name" value="Tetracycline Repressor, domain 2"/>
    <property type="match status" value="1"/>
</dbReference>
<dbReference type="Proteomes" id="UP001595850">
    <property type="component" value="Unassembled WGS sequence"/>
</dbReference>
<sequence length="243" mass="26334">MRLMGRAGRPPQDPARRTERAHRILDAAAELILRWGYDKTTVDDVARQAGVAKGTIYLHWKTREALFTALLRRERVRMLAEVRRGTPATPHDLFAALALALLRRPLLKALLTGDSALLGKLVRQKWRGPGALEPSAAFDDYYTELTRLGAVRDLAGDHTLVIGSVLYGFLVAPGLLPAGPPADERIAALLADTVDRATATGQAPPAGTAHAVAQATLGYLDAVEELAQRKLDDSLNPAEERVT</sequence>
<dbReference type="PRINTS" id="PR00455">
    <property type="entry name" value="HTHTETR"/>
</dbReference>
<dbReference type="InterPro" id="IPR009057">
    <property type="entry name" value="Homeodomain-like_sf"/>
</dbReference>